<protein>
    <submittedName>
        <fullName evidence="1">Uncharacterized protein</fullName>
    </submittedName>
</protein>
<comment type="caution">
    <text evidence="1">The sequence shown here is derived from an EMBL/GenBank/DDBJ whole genome shotgun (WGS) entry which is preliminary data.</text>
</comment>
<accession>A0A4Z2EWF7</accession>
<evidence type="ECO:0000313" key="2">
    <source>
        <dbReference type="Proteomes" id="UP000314294"/>
    </source>
</evidence>
<proteinExistence type="predicted"/>
<dbReference type="AlphaFoldDB" id="A0A4Z2EWF7"/>
<dbReference type="Proteomes" id="UP000314294">
    <property type="component" value="Unassembled WGS sequence"/>
</dbReference>
<name>A0A4Z2EWF7_9TELE</name>
<keyword evidence="2" id="KW-1185">Reference proteome</keyword>
<gene>
    <name evidence="1" type="ORF">EYF80_057267</name>
</gene>
<reference evidence="1 2" key="1">
    <citation type="submission" date="2019-03" db="EMBL/GenBank/DDBJ databases">
        <title>First draft genome of Liparis tanakae, snailfish: a comprehensive survey of snailfish specific genes.</title>
        <authorList>
            <person name="Kim W."/>
            <person name="Song I."/>
            <person name="Jeong J.-H."/>
            <person name="Kim D."/>
            <person name="Kim S."/>
            <person name="Ryu S."/>
            <person name="Song J.Y."/>
            <person name="Lee S.K."/>
        </authorList>
    </citation>
    <scope>NUCLEOTIDE SEQUENCE [LARGE SCALE GENOMIC DNA]</scope>
    <source>
        <tissue evidence="1">Muscle</tissue>
    </source>
</reference>
<sequence length="106" mass="11802">MAKSARVLEGIVIADSVSIATAAEARAYALCSRAFAAAKRFKRHKDEGPRFSTRGAEVTLHGSVFLTQRMFLRPSHQTKPKPNSQTLRFTRVTTRALSAIRTEERL</sequence>
<dbReference type="EMBL" id="SRLO01002615">
    <property type="protein sequence ID" value="TNN32572.1"/>
    <property type="molecule type" value="Genomic_DNA"/>
</dbReference>
<evidence type="ECO:0000313" key="1">
    <source>
        <dbReference type="EMBL" id="TNN32572.1"/>
    </source>
</evidence>
<organism evidence="1 2">
    <name type="scientific">Liparis tanakae</name>
    <name type="common">Tanaka's snailfish</name>
    <dbReference type="NCBI Taxonomy" id="230148"/>
    <lineage>
        <taxon>Eukaryota</taxon>
        <taxon>Metazoa</taxon>
        <taxon>Chordata</taxon>
        <taxon>Craniata</taxon>
        <taxon>Vertebrata</taxon>
        <taxon>Euteleostomi</taxon>
        <taxon>Actinopterygii</taxon>
        <taxon>Neopterygii</taxon>
        <taxon>Teleostei</taxon>
        <taxon>Neoteleostei</taxon>
        <taxon>Acanthomorphata</taxon>
        <taxon>Eupercaria</taxon>
        <taxon>Perciformes</taxon>
        <taxon>Cottioidei</taxon>
        <taxon>Cottales</taxon>
        <taxon>Liparidae</taxon>
        <taxon>Liparis</taxon>
    </lineage>
</organism>